<dbReference type="CDD" id="cd05379">
    <property type="entry name" value="CAP_bacterial"/>
    <property type="match status" value="1"/>
</dbReference>
<dbReference type="RefSeq" id="WP_302039233.1">
    <property type="nucleotide sequence ID" value="NZ_JAUKPO010000012.1"/>
</dbReference>
<dbReference type="SUPFAM" id="SSF55797">
    <property type="entry name" value="PR-1-like"/>
    <property type="match status" value="1"/>
</dbReference>
<evidence type="ECO:0000313" key="3">
    <source>
        <dbReference type="EMBL" id="MDO1448429.1"/>
    </source>
</evidence>
<dbReference type="EMBL" id="JAUKPO010000012">
    <property type="protein sequence ID" value="MDO1448429.1"/>
    <property type="molecule type" value="Genomic_DNA"/>
</dbReference>
<sequence length="227" mass="26769">MIRSSYISLLILLIRFTAGGQPALPDSLYYTYTFEDFFYSLPDVYKTIDIGEPNYHLLDAAIFHATNEARALENLPPLKYNQALHKAAALHATHMIDLDFHSHYNEQIRYFYFPLDRVREFDKRVPLIGENIGEYPLMWSRETYCPERQKNGKFIYFNCKTHKPLEIYSYIAYAKMAVDKWMNSPPHRKNILSPDFQYMGCAARFSKNPYQERKLPFARLTQNFGGY</sequence>
<dbReference type="Proteomes" id="UP001168528">
    <property type="component" value="Unassembled WGS sequence"/>
</dbReference>
<keyword evidence="1" id="KW-0732">Signal</keyword>
<comment type="caution">
    <text evidence="3">The sequence shown here is derived from an EMBL/GenBank/DDBJ whole genome shotgun (WGS) entry which is preliminary data.</text>
</comment>
<evidence type="ECO:0000313" key="4">
    <source>
        <dbReference type="Proteomes" id="UP001168528"/>
    </source>
</evidence>
<proteinExistence type="predicted"/>
<evidence type="ECO:0000259" key="2">
    <source>
        <dbReference type="Pfam" id="PF00188"/>
    </source>
</evidence>
<feature type="chain" id="PRO_5047217636" evidence="1">
    <location>
        <begin position="21"/>
        <end position="227"/>
    </location>
</feature>
<gene>
    <name evidence="3" type="ORF">Q0590_19290</name>
</gene>
<feature type="signal peptide" evidence="1">
    <location>
        <begin position="1"/>
        <end position="20"/>
    </location>
</feature>
<name>A0ABT8R8W5_9BACT</name>
<accession>A0ABT8R8W5</accession>
<dbReference type="Gene3D" id="3.40.33.10">
    <property type="entry name" value="CAP"/>
    <property type="match status" value="1"/>
</dbReference>
<dbReference type="InterPro" id="IPR035940">
    <property type="entry name" value="CAP_sf"/>
</dbReference>
<dbReference type="Pfam" id="PF00188">
    <property type="entry name" value="CAP"/>
    <property type="match status" value="1"/>
</dbReference>
<organism evidence="3 4">
    <name type="scientific">Rhodocytophaga aerolata</name>
    <dbReference type="NCBI Taxonomy" id="455078"/>
    <lineage>
        <taxon>Bacteria</taxon>
        <taxon>Pseudomonadati</taxon>
        <taxon>Bacteroidota</taxon>
        <taxon>Cytophagia</taxon>
        <taxon>Cytophagales</taxon>
        <taxon>Rhodocytophagaceae</taxon>
        <taxon>Rhodocytophaga</taxon>
    </lineage>
</organism>
<reference evidence="3" key="1">
    <citation type="submission" date="2023-07" db="EMBL/GenBank/DDBJ databases">
        <title>The genome sequence of Rhodocytophaga aerolata KACC 12507.</title>
        <authorList>
            <person name="Zhang X."/>
        </authorList>
    </citation>
    <scope>NUCLEOTIDE SEQUENCE</scope>
    <source>
        <strain evidence="3">KACC 12507</strain>
    </source>
</reference>
<dbReference type="PANTHER" id="PTHR31157:SF1">
    <property type="entry name" value="SCP DOMAIN-CONTAINING PROTEIN"/>
    <property type="match status" value="1"/>
</dbReference>
<feature type="domain" description="SCP" evidence="2">
    <location>
        <begin position="64"/>
        <end position="208"/>
    </location>
</feature>
<evidence type="ECO:0000256" key="1">
    <source>
        <dbReference type="SAM" id="SignalP"/>
    </source>
</evidence>
<keyword evidence="4" id="KW-1185">Reference proteome</keyword>
<protein>
    <submittedName>
        <fullName evidence="3">CAP domain-containing protein</fullName>
    </submittedName>
</protein>
<dbReference type="PANTHER" id="PTHR31157">
    <property type="entry name" value="SCP DOMAIN-CONTAINING PROTEIN"/>
    <property type="match status" value="1"/>
</dbReference>
<dbReference type="InterPro" id="IPR014044">
    <property type="entry name" value="CAP_dom"/>
</dbReference>